<dbReference type="PANTHER" id="PTHR37534:SF20">
    <property type="entry name" value="PRO1A C6 ZINK-FINGER PROTEIN"/>
    <property type="match status" value="1"/>
</dbReference>
<dbReference type="AlphaFoldDB" id="A0AA40BVI3"/>
<protein>
    <submittedName>
        <fullName evidence="9">Fungal-specific transcription factor domain-containing protein</fullName>
    </submittedName>
</protein>
<evidence type="ECO:0000313" key="10">
    <source>
        <dbReference type="Proteomes" id="UP001174934"/>
    </source>
</evidence>
<keyword evidence="10" id="KW-1185">Reference proteome</keyword>
<dbReference type="InterPro" id="IPR001138">
    <property type="entry name" value="Zn2Cys6_DnaBD"/>
</dbReference>
<dbReference type="InterPro" id="IPR021858">
    <property type="entry name" value="Fun_TF"/>
</dbReference>
<feature type="compositionally biased region" description="Polar residues" evidence="7">
    <location>
        <begin position="100"/>
        <end position="115"/>
    </location>
</feature>
<proteinExistence type="predicted"/>
<evidence type="ECO:0000256" key="4">
    <source>
        <dbReference type="ARBA" id="ARBA00023125"/>
    </source>
</evidence>
<comment type="subcellular location">
    <subcellularLocation>
        <location evidence="1">Nucleus</location>
    </subcellularLocation>
</comment>
<sequence length="646" mass="70980">MSPVQRTKSGCWTCRLRRKKCQEGGPPCANCRERGILCHGYGPKPDWKDRGDREKEEAGRLQLQTRRHRPSTATSSSSAAPIEVEEEIDTTEADADLESPTLSPFQSDLSMSMSPPSHDRALANLHDISHDFLNTFDLANMTPNSSAATDLSFVQGLWHGSSPAECTTALVGMLGCHPPIPAASPKPQLQTLTFPATSSISTATPDIFPSESDIELIMQFIDQVCPLHHPALRMSPPQKGWLLFLLTRSQTFYHASLAISSYHISLGLSGSNGTRVNSRSDYQAHRAKAADGFCELANSAKHQPIHISPIVGETLICAVQLAILEALGKNMQSCYFYFTLAAQTLGNADDVSSHSPDLPLTTKQQSCVLRQLVQPKDTTVTMYTTIQPSPMELKSTRFFCSVLIWNDVLSCSVQKRPPETAEAYRTLLSDNDFALAFQAATGCESWIFISIMDTSTLEAWKCDQESHGNLSIRELVKRAAKIESTIDDHISKLNSTTATRYDMYLGDCGDGDRSNAVQTSIFAHALLTHIHSIISGSLAGVPEIHQSINATIQTWFIVTPPVSLKSLAWPYCVSASLAAGAQRDFFRDLFSQLSPAELTLGSLVEIKSLVETCWKECDDRMAASDRNVSVDWRDVTKKLNSSIVFM</sequence>
<evidence type="ECO:0000313" key="9">
    <source>
        <dbReference type="EMBL" id="KAK0615231.1"/>
    </source>
</evidence>
<dbReference type="GO" id="GO:0005634">
    <property type="term" value="C:nucleus"/>
    <property type="evidence" value="ECO:0007669"/>
    <property type="project" value="UniProtKB-SubCell"/>
</dbReference>
<feature type="compositionally biased region" description="Low complexity" evidence="7">
    <location>
        <begin position="71"/>
        <end position="82"/>
    </location>
</feature>
<organism evidence="9 10">
    <name type="scientific">Bombardia bombarda</name>
    <dbReference type="NCBI Taxonomy" id="252184"/>
    <lineage>
        <taxon>Eukaryota</taxon>
        <taxon>Fungi</taxon>
        <taxon>Dikarya</taxon>
        <taxon>Ascomycota</taxon>
        <taxon>Pezizomycotina</taxon>
        <taxon>Sordariomycetes</taxon>
        <taxon>Sordariomycetidae</taxon>
        <taxon>Sordariales</taxon>
        <taxon>Lasiosphaeriaceae</taxon>
        <taxon>Bombardia</taxon>
    </lineage>
</organism>
<evidence type="ECO:0000256" key="6">
    <source>
        <dbReference type="ARBA" id="ARBA00023242"/>
    </source>
</evidence>
<dbReference type="CDD" id="cd00067">
    <property type="entry name" value="GAL4"/>
    <property type="match status" value="1"/>
</dbReference>
<dbReference type="Pfam" id="PF11951">
    <property type="entry name" value="Fungal_trans_2"/>
    <property type="match status" value="1"/>
</dbReference>
<dbReference type="GO" id="GO:0000981">
    <property type="term" value="F:DNA-binding transcription factor activity, RNA polymerase II-specific"/>
    <property type="evidence" value="ECO:0007669"/>
    <property type="project" value="InterPro"/>
</dbReference>
<feature type="compositionally biased region" description="Basic and acidic residues" evidence="7">
    <location>
        <begin position="45"/>
        <end position="59"/>
    </location>
</feature>
<evidence type="ECO:0000256" key="7">
    <source>
        <dbReference type="SAM" id="MobiDB-lite"/>
    </source>
</evidence>
<dbReference type="GO" id="GO:0003677">
    <property type="term" value="F:DNA binding"/>
    <property type="evidence" value="ECO:0007669"/>
    <property type="project" value="UniProtKB-KW"/>
</dbReference>
<evidence type="ECO:0000256" key="2">
    <source>
        <dbReference type="ARBA" id="ARBA00022833"/>
    </source>
</evidence>
<comment type="caution">
    <text evidence="9">The sequence shown here is derived from an EMBL/GenBank/DDBJ whole genome shotgun (WGS) entry which is preliminary data.</text>
</comment>
<dbReference type="Pfam" id="PF00172">
    <property type="entry name" value="Zn_clus"/>
    <property type="match status" value="1"/>
</dbReference>
<dbReference type="GO" id="GO:0008270">
    <property type="term" value="F:zinc ion binding"/>
    <property type="evidence" value="ECO:0007669"/>
    <property type="project" value="InterPro"/>
</dbReference>
<evidence type="ECO:0000256" key="3">
    <source>
        <dbReference type="ARBA" id="ARBA00023015"/>
    </source>
</evidence>
<dbReference type="PROSITE" id="PS00463">
    <property type="entry name" value="ZN2_CY6_FUNGAL_1"/>
    <property type="match status" value="1"/>
</dbReference>
<dbReference type="SUPFAM" id="SSF57701">
    <property type="entry name" value="Zn2/Cys6 DNA-binding domain"/>
    <property type="match status" value="1"/>
</dbReference>
<keyword evidence="3" id="KW-0805">Transcription regulation</keyword>
<dbReference type="Gene3D" id="4.10.240.10">
    <property type="entry name" value="Zn(2)-C6 fungal-type DNA-binding domain"/>
    <property type="match status" value="1"/>
</dbReference>
<dbReference type="Proteomes" id="UP001174934">
    <property type="component" value="Unassembled WGS sequence"/>
</dbReference>
<evidence type="ECO:0000256" key="1">
    <source>
        <dbReference type="ARBA" id="ARBA00004123"/>
    </source>
</evidence>
<dbReference type="PANTHER" id="PTHR37534">
    <property type="entry name" value="TRANSCRIPTIONAL ACTIVATOR PROTEIN UGA3"/>
    <property type="match status" value="1"/>
</dbReference>
<dbReference type="InterPro" id="IPR036864">
    <property type="entry name" value="Zn2-C6_fun-type_DNA-bd_sf"/>
</dbReference>
<keyword evidence="5" id="KW-0804">Transcription</keyword>
<gene>
    <name evidence="9" type="ORF">B0T17DRAFT_381403</name>
</gene>
<dbReference type="SMART" id="SM00066">
    <property type="entry name" value="GAL4"/>
    <property type="match status" value="1"/>
</dbReference>
<name>A0AA40BVI3_9PEZI</name>
<accession>A0AA40BVI3</accession>
<keyword evidence="6" id="KW-0539">Nucleus</keyword>
<feature type="domain" description="Zn(2)-C6 fungal-type" evidence="8">
    <location>
        <begin position="10"/>
        <end position="38"/>
    </location>
</feature>
<keyword evidence="4" id="KW-0238">DNA-binding</keyword>
<feature type="compositionally biased region" description="Acidic residues" evidence="7">
    <location>
        <begin position="83"/>
        <end position="97"/>
    </location>
</feature>
<evidence type="ECO:0000259" key="8">
    <source>
        <dbReference type="PROSITE" id="PS50048"/>
    </source>
</evidence>
<evidence type="ECO:0000256" key="5">
    <source>
        <dbReference type="ARBA" id="ARBA00023163"/>
    </source>
</evidence>
<reference evidence="9" key="1">
    <citation type="submission" date="2023-06" db="EMBL/GenBank/DDBJ databases">
        <title>Genome-scale phylogeny and comparative genomics of the fungal order Sordariales.</title>
        <authorList>
            <consortium name="Lawrence Berkeley National Laboratory"/>
            <person name="Hensen N."/>
            <person name="Bonometti L."/>
            <person name="Westerberg I."/>
            <person name="Brannstrom I.O."/>
            <person name="Guillou S."/>
            <person name="Cros-Aarteil S."/>
            <person name="Calhoun S."/>
            <person name="Haridas S."/>
            <person name="Kuo A."/>
            <person name="Mondo S."/>
            <person name="Pangilinan J."/>
            <person name="Riley R."/>
            <person name="LaButti K."/>
            <person name="Andreopoulos B."/>
            <person name="Lipzen A."/>
            <person name="Chen C."/>
            <person name="Yanf M."/>
            <person name="Daum C."/>
            <person name="Ng V."/>
            <person name="Clum A."/>
            <person name="Steindorff A."/>
            <person name="Ohm R."/>
            <person name="Martin F."/>
            <person name="Silar P."/>
            <person name="Natvig D."/>
            <person name="Lalanne C."/>
            <person name="Gautier V."/>
            <person name="Ament-velasquez S.L."/>
            <person name="Kruys A."/>
            <person name="Hutchinson M.I."/>
            <person name="Powell A.J."/>
            <person name="Barry K."/>
            <person name="Miller A.N."/>
            <person name="Grigoriev I.V."/>
            <person name="Debuchy R."/>
            <person name="Gladieux P."/>
            <person name="Thoren M.H."/>
            <person name="Johannesson H."/>
        </authorList>
    </citation>
    <scope>NUCLEOTIDE SEQUENCE</scope>
    <source>
        <strain evidence="9">SMH3391-2</strain>
    </source>
</reference>
<dbReference type="EMBL" id="JAULSR010000007">
    <property type="protein sequence ID" value="KAK0615231.1"/>
    <property type="molecule type" value="Genomic_DNA"/>
</dbReference>
<feature type="region of interest" description="Disordered" evidence="7">
    <location>
        <begin position="42"/>
        <end position="117"/>
    </location>
</feature>
<dbReference type="PROSITE" id="PS50048">
    <property type="entry name" value="ZN2_CY6_FUNGAL_2"/>
    <property type="match status" value="1"/>
</dbReference>
<keyword evidence="2" id="KW-0862">Zinc</keyword>